<organism evidence="1 2">
    <name type="scientific">Acinetobacter cumulans</name>
    <dbReference type="NCBI Taxonomy" id="2136182"/>
    <lineage>
        <taxon>Bacteria</taxon>
        <taxon>Pseudomonadati</taxon>
        <taxon>Pseudomonadota</taxon>
        <taxon>Gammaproteobacteria</taxon>
        <taxon>Moraxellales</taxon>
        <taxon>Moraxellaceae</taxon>
        <taxon>Acinetobacter</taxon>
    </lineage>
</organism>
<dbReference type="AlphaFoldDB" id="A0A3A8FP50"/>
<protein>
    <submittedName>
        <fullName evidence="1">Uncharacterized protein</fullName>
    </submittedName>
</protein>
<dbReference type="EMBL" id="RAXZ01000040">
    <property type="protein sequence ID" value="RKG48029.1"/>
    <property type="molecule type" value="Genomic_DNA"/>
</dbReference>
<comment type="caution">
    <text evidence="1">The sequence shown here is derived from an EMBL/GenBank/DDBJ whole genome shotgun (WGS) entry which is preliminary data.</text>
</comment>
<proteinExistence type="predicted"/>
<dbReference type="Proteomes" id="UP000281084">
    <property type="component" value="Unassembled WGS sequence"/>
</dbReference>
<feature type="non-terminal residue" evidence="1">
    <location>
        <position position="295"/>
    </location>
</feature>
<reference evidence="1 2" key="1">
    <citation type="submission" date="2018-09" db="EMBL/GenBank/DDBJ databases">
        <title>The draft genome of Acinetobacter spp. strains.</title>
        <authorList>
            <person name="Qin J."/>
            <person name="Feng Y."/>
            <person name="Zong Z."/>
        </authorList>
    </citation>
    <scope>NUCLEOTIDE SEQUENCE [LARGE SCALE GENOMIC DNA]</scope>
    <source>
        <strain evidence="1 2">WCHAc060002</strain>
    </source>
</reference>
<name>A0A3A8FP50_9GAMM</name>
<dbReference type="RefSeq" id="WP_120368307.1">
    <property type="nucleotide sequence ID" value="NZ_RAXZ01000040.1"/>
</dbReference>
<evidence type="ECO:0000313" key="1">
    <source>
        <dbReference type="EMBL" id="RKG48029.1"/>
    </source>
</evidence>
<evidence type="ECO:0000313" key="2">
    <source>
        <dbReference type="Proteomes" id="UP000281084"/>
    </source>
</evidence>
<gene>
    <name evidence="1" type="ORF">D7V64_15825</name>
</gene>
<accession>A0A3A8FP50</accession>
<sequence>MSISKEERNLQAKQYVESLYQSISELTIDDLSTHVLFEQANLILENLIHIKISAKGFRGIVLTAIVGKYLNSNYDFLNRFYDCNPRAIFEDGISLALRDLKIPCGKSDPLNVAKNTNVLNLDWAEGKRPQRAAEAVVSYLHLLNDNFNEPDNYRFLVNFFMFRLKELGDIYASSVVTAVTNDTESQQELAIKLWSFVSKAVEGGTIPQFFIGTLLETIYLYDSNTVVEGTKESVSGTNTTSQKPGDLVIIKNDVISNIIEVTLKIVDSKRLSDSYDVLVELGYLDTPITFLCRLP</sequence>